<proteinExistence type="inferred from homology"/>
<evidence type="ECO:0000256" key="5">
    <source>
        <dbReference type="ARBA" id="ARBA00014962"/>
    </source>
</evidence>
<evidence type="ECO:0000256" key="3">
    <source>
        <dbReference type="ARBA" id="ARBA00006742"/>
    </source>
</evidence>
<keyword evidence="7" id="KW-1003">Cell membrane</keyword>
<keyword evidence="12 13" id="KW-0472">Membrane</keyword>
<accession>A0AAE4WIK3</accession>
<dbReference type="NCBIfam" id="TIGR00739">
    <property type="entry name" value="yajC"/>
    <property type="match status" value="1"/>
</dbReference>
<dbReference type="PRINTS" id="PR01853">
    <property type="entry name" value="YAJCTRNLCASE"/>
</dbReference>
<dbReference type="GO" id="GO:0005886">
    <property type="term" value="C:plasma membrane"/>
    <property type="evidence" value="ECO:0007669"/>
    <property type="project" value="UniProtKB-SubCell"/>
</dbReference>
<dbReference type="AlphaFoldDB" id="A0AAE4WIK3"/>
<evidence type="ECO:0000313" key="15">
    <source>
        <dbReference type="Proteomes" id="UP000436692"/>
    </source>
</evidence>
<dbReference type="PANTHER" id="PTHR33909:SF1">
    <property type="entry name" value="SEC TRANSLOCON ACCESSORY COMPLEX SUBUNIT YAJC"/>
    <property type="match status" value="1"/>
</dbReference>
<sequence>MFITQAFAQDAAPAAGGMGSGFEMLLLFAPLMVIWYFLLIRPQRNQLKKREATLSAIRRGDQVVLGGGLIGKVTKVTDDKELEVEIADGVKVKALRSLIAEVRVKGEPVKAEVVKADATKSDAAKSDS</sequence>
<feature type="transmembrane region" description="Helical" evidence="13">
    <location>
        <begin position="20"/>
        <end position="40"/>
    </location>
</feature>
<dbReference type="Pfam" id="PF02699">
    <property type="entry name" value="YajC"/>
    <property type="match status" value="1"/>
</dbReference>
<gene>
    <name evidence="14" type="primary">yajC</name>
    <name evidence="14" type="ORF">GOZ95_25410</name>
</gene>
<dbReference type="SMART" id="SM01323">
    <property type="entry name" value="YajC"/>
    <property type="match status" value="1"/>
</dbReference>
<name>A0AAE4WIK3_AGRVI</name>
<dbReference type="EMBL" id="WPHM01000020">
    <property type="protein sequence ID" value="MUZ60770.1"/>
    <property type="molecule type" value="Genomic_DNA"/>
</dbReference>
<evidence type="ECO:0000256" key="4">
    <source>
        <dbReference type="ARBA" id="ARBA00011718"/>
    </source>
</evidence>
<keyword evidence="11" id="KW-0811">Translocation</keyword>
<evidence type="ECO:0000256" key="1">
    <source>
        <dbReference type="ARBA" id="ARBA00002061"/>
    </source>
</evidence>
<evidence type="ECO:0000256" key="13">
    <source>
        <dbReference type="SAM" id="Phobius"/>
    </source>
</evidence>
<evidence type="ECO:0000256" key="7">
    <source>
        <dbReference type="ARBA" id="ARBA00022475"/>
    </source>
</evidence>
<comment type="subunit">
    <text evidence="4">Part of the SecDF-YidC-YajC translocase complex. The SecDF-YidC-YajC translocase forms a supercomplex with SecYEG, called the holo-translocon (HTL).</text>
</comment>
<evidence type="ECO:0000256" key="12">
    <source>
        <dbReference type="ARBA" id="ARBA00023136"/>
    </source>
</evidence>
<organism evidence="14 15">
    <name type="scientific">Agrobacterium vitis</name>
    <name type="common">Rhizobium vitis</name>
    <dbReference type="NCBI Taxonomy" id="373"/>
    <lineage>
        <taxon>Bacteria</taxon>
        <taxon>Pseudomonadati</taxon>
        <taxon>Pseudomonadota</taxon>
        <taxon>Alphaproteobacteria</taxon>
        <taxon>Hyphomicrobiales</taxon>
        <taxon>Rhizobiaceae</taxon>
        <taxon>Rhizobium/Agrobacterium group</taxon>
        <taxon>Agrobacterium</taxon>
    </lineage>
</organism>
<comment type="caution">
    <text evidence="14">The sequence shown here is derived from an EMBL/GenBank/DDBJ whole genome shotgun (WGS) entry which is preliminary data.</text>
</comment>
<comment type="function">
    <text evidence="1">The SecYEG-SecDF-YajC-YidC holo-translocon (HTL) protein secretase/insertase is a supercomplex required for protein secretion, insertion of proteins into membranes, and assembly of membrane protein complexes. While the SecYEG complex is essential for assembly of a number of proteins and complexes, the SecDF-YajC-YidC subcomplex facilitates these functions.</text>
</comment>
<comment type="subcellular location">
    <subcellularLocation>
        <location evidence="2">Cell membrane</location>
        <topology evidence="2">Single-pass membrane protein</topology>
    </subcellularLocation>
</comment>
<evidence type="ECO:0000256" key="9">
    <source>
        <dbReference type="ARBA" id="ARBA00022927"/>
    </source>
</evidence>
<evidence type="ECO:0000313" key="14">
    <source>
        <dbReference type="EMBL" id="MUZ60770.1"/>
    </source>
</evidence>
<keyword evidence="8 13" id="KW-0812">Transmembrane</keyword>
<dbReference type="GO" id="GO:0015031">
    <property type="term" value="P:protein transport"/>
    <property type="evidence" value="ECO:0007669"/>
    <property type="project" value="UniProtKB-KW"/>
</dbReference>
<evidence type="ECO:0000256" key="11">
    <source>
        <dbReference type="ARBA" id="ARBA00023010"/>
    </source>
</evidence>
<protein>
    <recommendedName>
        <fullName evidence="5">Sec translocon accessory complex subunit YajC</fullName>
    </recommendedName>
</protein>
<evidence type="ECO:0000256" key="8">
    <source>
        <dbReference type="ARBA" id="ARBA00022692"/>
    </source>
</evidence>
<evidence type="ECO:0000256" key="10">
    <source>
        <dbReference type="ARBA" id="ARBA00022989"/>
    </source>
</evidence>
<evidence type="ECO:0000256" key="2">
    <source>
        <dbReference type="ARBA" id="ARBA00004162"/>
    </source>
</evidence>
<dbReference type="Proteomes" id="UP000436692">
    <property type="component" value="Unassembled WGS sequence"/>
</dbReference>
<comment type="similarity">
    <text evidence="3">Belongs to the YajC family.</text>
</comment>
<keyword evidence="10 13" id="KW-1133">Transmembrane helix</keyword>
<keyword evidence="6" id="KW-0813">Transport</keyword>
<keyword evidence="9" id="KW-0653">Protein transport</keyword>
<dbReference type="InterPro" id="IPR003849">
    <property type="entry name" value="Preprotein_translocase_YajC"/>
</dbReference>
<reference evidence="14 15" key="1">
    <citation type="submission" date="2019-12" db="EMBL/GenBank/DDBJ databases">
        <title>Whole-genome sequencing of Allorhizobium vitis.</title>
        <authorList>
            <person name="Gan H.M."/>
            <person name="Szegedi E."/>
            <person name="Burr T."/>
            <person name="Savka M.A."/>
        </authorList>
    </citation>
    <scope>NUCLEOTIDE SEQUENCE [LARGE SCALE GENOMIC DNA]</scope>
    <source>
        <strain evidence="14 15">CG989</strain>
    </source>
</reference>
<dbReference type="RefSeq" id="WP_156551431.1">
    <property type="nucleotide sequence ID" value="NZ_CP191410.1"/>
</dbReference>
<dbReference type="PANTHER" id="PTHR33909">
    <property type="entry name" value="SEC TRANSLOCON ACCESSORY COMPLEX SUBUNIT YAJC"/>
    <property type="match status" value="1"/>
</dbReference>
<evidence type="ECO:0000256" key="6">
    <source>
        <dbReference type="ARBA" id="ARBA00022448"/>
    </source>
</evidence>